<name>A0A9P0CSU2_9CUCU</name>
<dbReference type="Proteomes" id="UP001153636">
    <property type="component" value="Chromosome 21"/>
</dbReference>
<evidence type="ECO:0000313" key="1">
    <source>
        <dbReference type="EMBL" id="CAH1107461.1"/>
    </source>
</evidence>
<proteinExistence type="predicted"/>
<sequence length="302" mass="35057">MAFTVIETLGMINKHCTELEKLIADVPNTHKGIKEVVARLSRQKEVLNQQSIKKWLEDNSYEQIEKLSFDVDVQTEKRKTAEVETQTPWNLIECDSISTIEGIDNLEKWNTVQDKTWDAKIFKNTDIVVENPLNTNEEELAKKLKKKKNSNIFNRISVKTWLDKNRMESVPKAPYDVDVQTDWKEHATKMSTQTDPQAYKAEVETREIGIQVEINEEFLNELKAMEEARTVQEIREEITKPYEEKLFQTLAEQAFQNTRVISGNPLGSGGDLAIYTEDHKMEKGLPRKFRQISRTRGVIRNK</sequence>
<dbReference type="AlphaFoldDB" id="A0A9P0CSU2"/>
<gene>
    <name evidence="1" type="ORF">PSYICH_LOCUS8115</name>
</gene>
<keyword evidence="2" id="KW-1185">Reference proteome</keyword>
<reference evidence="1" key="1">
    <citation type="submission" date="2022-01" db="EMBL/GenBank/DDBJ databases">
        <authorList>
            <person name="King R."/>
        </authorList>
    </citation>
    <scope>NUCLEOTIDE SEQUENCE</scope>
</reference>
<evidence type="ECO:0000313" key="2">
    <source>
        <dbReference type="Proteomes" id="UP001153636"/>
    </source>
</evidence>
<organism evidence="1 2">
    <name type="scientific">Psylliodes chrysocephalus</name>
    <dbReference type="NCBI Taxonomy" id="3402493"/>
    <lineage>
        <taxon>Eukaryota</taxon>
        <taxon>Metazoa</taxon>
        <taxon>Ecdysozoa</taxon>
        <taxon>Arthropoda</taxon>
        <taxon>Hexapoda</taxon>
        <taxon>Insecta</taxon>
        <taxon>Pterygota</taxon>
        <taxon>Neoptera</taxon>
        <taxon>Endopterygota</taxon>
        <taxon>Coleoptera</taxon>
        <taxon>Polyphaga</taxon>
        <taxon>Cucujiformia</taxon>
        <taxon>Chrysomeloidea</taxon>
        <taxon>Chrysomelidae</taxon>
        <taxon>Galerucinae</taxon>
        <taxon>Alticini</taxon>
        <taxon>Psylliodes</taxon>
    </lineage>
</organism>
<dbReference type="OrthoDB" id="10621433at2759"/>
<protein>
    <submittedName>
        <fullName evidence="1">Uncharacterized protein</fullName>
    </submittedName>
</protein>
<dbReference type="EMBL" id="OV651833">
    <property type="protein sequence ID" value="CAH1107461.1"/>
    <property type="molecule type" value="Genomic_DNA"/>
</dbReference>
<accession>A0A9P0CSU2</accession>